<feature type="domain" description="HD-GYP" evidence="2">
    <location>
        <begin position="251"/>
        <end position="446"/>
    </location>
</feature>
<dbReference type="SUPFAM" id="SSF109604">
    <property type="entry name" value="HD-domain/PDEase-like"/>
    <property type="match status" value="1"/>
</dbReference>
<reference evidence="3 4" key="1">
    <citation type="journal article" date="2015" name="Stand. Genomic Sci.">
        <title>Genomic Encyclopedia of Bacterial and Archaeal Type Strains, Phase III: the genomes of soil and plant-associated and newly described type strains.</title>
        <authorList>
            <person name="Whitman W.B."/>
            <person name="Woyke T."/>
            <person name="Klenk H.P."/>
            <person name="Zhou Y."/>
            <person name="Lilburn T.G."/>
            <person name="Beck B.J."/>
            <person name="De Vos P."/>
            <person name="Vandamme P."/>
            <person name="Eisen J.A."/>
            <person name="Garrity G."/>
            <person name="Hugenholtz P."/>
            <person name="Kyrpides N.C."/>
        </authorList>
    </citation>
    <scope>NUCLEOTIDE SEQUENCE [LARGE SCALE GENOMIC DNA]</scope>
    <source>
        <strain evidence="3 4">VKM Ac-2538</strain>
    </source>
</reference>
<proteinExistence type="predicted"/>
<dbReference type="Pfam" id="PF00196">
    <property type="entry name" value="GerE"/>
    <property type="match status" value="1"/>
</dbReference>
<accession>A0ABY2BKS7</accession>
<dbReference type="EMBL" id="SLWM01000006">
    <property type="protein sequence ID" value="TCO23113.1"/>
    <property type="molecule type" value="Genomic_DNA"/>
</dbReference>
<comment type="caution">
    <text evidence="3">The sequence shown here is derived from an EMBL/GenBank/DDBJ whole genome shotgun (WGS) entry which is preliminary data.</text>
</comment>
<dbReference type="PROSITE" id="PS51832">
    <property type="entry name" value="HD_GYP"/>
    <property type="match status" value="1"/>
</dbReference>
<dbReference type="CDD" id="cd00077">
    <property type="entry name" value="HDc"/>
    <property type="match status" value="1"/>
</dbReference>
<dbReference type="PANTHER" id="PTHR45228">
    <property type="entry name" value="CYCLIC DI-GMP PHOSPHODIESTERASE TM_0186-RELATED"/>
    <property type="match status" value="1"/>
</dbReference>
<keyword evidence="4" id="KW-1185">Reference proteome</keyword>
<evidence type="ECO:0000259" key="1">
    <source>
        <dbReference type="PROSITE" id="PS50043"/>
    </source>
</evidence>
<dbReference type="SMART" id="SM00471">
    <property type="entry name" value="HDc"/>
    <property type="match status" value="1"/>
</dbReference>
<dbReference type="InterPro" id="IPR000792">
    <property type="entry name" value="Tscrpt_reg_LuxR_C"/>
</dbReference>
<dbReference type="PRINTS" id="PR00038">
    <property type="entry name" value="HTHLUXR"/>
</dbReference>
<name>A0ABY2BKS7_9ACTN</name>
<evidence type="ECO:0000313" key="3">
    <source>
        <dbReference type="EMBL" id="TCO23113.1"/>
    </source>
</evidence>
<dbReference type="InterPro" id="IPR016032">
    <property type="entry name" value="Sig_transdc_resp-reg_C-effctor"/>
</dbReference>
<organism evidence="3 4">
    <name type="scientific">Kribbella orskensis</name>
    <dbReference type="NCBI Taxonomy" id="2512216"/>
    <lineage>
        <taxon>Bacteria</taxon>
        <taxon>Bacillati</taxon>
        <taxon>Actinomycetota</taxon>
        <taxon>Actinomycetes</taxon>
        <taxon>Propionibacteriales</taxon>
        <taxon>Kribbellaceae</taxon>
        <taxon>Kribbella</taxon>
    </lineage>
</organism>
<dbReference type="Proteomes" id="UP000295818">
    <property type="component" value="Unassembled WGS sequence"/>
</dbReference>
<evidence type="ECO:0000259" key="2">
    <source>
        <dbReference type="PROSITE" id="PS51832"/>
    </source>
</evidence>
<dbReference type="Gene3D" id="1.10.3210.10">
    <property type="entry name" value="Hypothetical protein af1432"/>
    <property type="match status" value="2"/>
</dbReference>
<sequence length="511" mass="55654">MARDDLRLADLLCALSVTLDLAMAQPPEKSLRSCVVAMRLAQNLGMPLVDQRTVYYATLLRHLGCTATTHEEARMMGPSVARLRPLMERTDPVSKRESLTLLTHIGQGSGIRRLQYVARTLSAGKSSEAQLLLAICEVGSMLAERLHLGSAVADALYQNLERWDGTGAPRRLAGEAIASATRIAEVATQAVIFTGLGGSELAEKMLRRRQGGWLDPHVVAAFKPDLAADLETIDVWEEALAAEPRPCWTIPADRVDDIARAFAYFVDLKSPYLFGHSTGVAELVDQAGQRLLDDDERPLVKQAAYFHDLGRIAVPTGVWERPGELRRGDWEQVRLHPYHSERILARSVALEPVATLAGLHHERLDGSGYPRQSKSSDLPPAARLLAVADVFQALTQDRPHRAALPPEAAAAAVRAEVAAGRLDGDCARAVLEAAGQRVPGRLSSRPAGLSEREVEVLRLLARGRSNAEIARELVISPRTAEHHVQHIYGKIGVSTRAAAALFAMRHGLFTP</sequence>
<dbReference type="SMART" id="SM00421">
    <property type="entry name" value="HTH_LUXR"/>
    <property type="match status" value="1"/>
</dbReference>
<protein>
    <submittedName>
        <fullName evidence="3">HD domain-containing protein</fullName>
    </submittedName>
</protein>
<gene>
    <name evidence="3" type="ORF">EV644_106421</name>
</gene>
<dbReference type="RefSeq" id="WP_132189787.1">
    <property type="nucleotide sequence ID" value="NZ_SLWM01000006.1"/>
</dbReference>
<feature type="domain" description="HTH luxR-type" evidence="1">
    <location>
        <begin position="442"/>
        <end position="507"/>
    </location>
</feature>
<dbReference type="CDD" id="cd06170">
    <property type="entry name" value="LuxR_C_like"/>
    <property type="match status" value="1"/>
</dbReference>
<evidence type="ECO:0000313" key="4">
    <source>
        <dbReference type="Proteomes" id="UP000295818"/>
    </source>
</evidence>
<dbReference type="InterPro" id="IPR036388">
    <property type="entry name" value="WH-like_DNA-bd_sf"/>
</dbReference>
<dbReference type="InterPro" id="IPR037522">
    <property type="entry name" value="HD_GYP_dom"/>
</dbReference>
<dbReference type="SUPFAM" id="SSF46894">
    <property type="entry name" value="C-terminal effector domain of the bipartite response regulators"/>
    <property type="match status" value="1"/>
</dbReference>
<dbReference type="PANTHER" id="PTHR45228:SF5">
    <property type="entry name" value="CYCLIC DI-GMP PHOSPHODIESTERASE VC_1348-RELATED"/>
    <property type="match status" value="1"/>
</dbReference>
<dbReference type="PROSITE" id="PS50043">
    <property type="entry name" value="HTH_LUXR_2"/>
    <property type="match status" value="1"/>
</dbReference>
<dbReference type="Gene3D" id="1.10.10.10">
    <property type="entry name" value="Winged helix-like DNA-binding domain superfamily/Winged helix DNA-binding domain"/>
    <property type="match status" value="1"/>
</dbReference>
<dbReference type="InterPro" id="IPR003607">
    <property type="entry name" value="HD/PDEase_dom"/>
</dbReference>
<dbReference type="Pfam" id="PF13487">
    <property type="entry name" value="HD_5"/>
    <property type="match status" value="2"/>
</dbReference>
<dbReference type="InterPro" id="IPR052020">
    <property type="entry name" value="Cyclic_di-GMP/3'3'-cGAMP_PDE"/>
</dbReference>